<protein>
    <recommendedName>
        <fullName evidence="1">DUF6927 domain-containing protein</fullName>
    </recommendedName>
</protein>
<evidence type="ECO:0000313" key="2">
    <source>
        <dbReference type="EMBL" id="ANC50782.1"/>
    </source>
</evidence>
<dbReference type="KEGG" id="ery:CP97_15091"/>
<gene>
    <name evidence="2" type="ORF">CP97_15091</name>
</gene>
<dbReference type="RefSeq" id="WP_063612706.1">
    <property type="nucleotide sequence ID" value="NZ_CP015441.1"/>
</dbReference>
<dbReference type="OrthoDB" id="6874909at2"/>
<dbReference type="EMBL" id="CP015441">
    <property type="protein sequence ID" value="ANC50782.1"/>
    <property type="molecule type" value="Genomic_DNA"/>
</dbReference>
<feature type="domain" description="DUF6927" evidence="1">
    <location>
        <begin position="113"/>
        <end position="185"/>
    </location>
</feature>
<organism evidence="2 3">
    <name type="scientific">Aurantiacibacter atlanticus</name>
    <dbReference type="NCBI Taxonomy" id="1648404"/>
    <lineage>
        <taxon>Bacteria</taxon>
        <taxon>Pseudomonadati</taxon>
        <taxon>Pseudomonadota</taxon>
        <taxon>Alphaproteobacteria</taxon>
        <taxon>Sphingomonadales</taxon>
        <taxon>Erythrobacteraceae</taxon>
        <taxon>Aurantiacibacter</taxon>
    </lineage>
</organism>
<geneLocation type="plasmid" evidence="3"/>
<proteinExistence type="predicted"/>
<name>A0A168M6K0_9SPHN</name>
<dbReference type="AlphaFoldDB" id="A0A168M6K0"/>
<dbReference type="Pfam" id="PF21992">
    <property type="entry name" value="DUF6927"/>
    <property type="match status" value="1"/>
</dbReference>
<reference evidence="2 3" key="1">
    <citation type="submission" date="2016-04" db="EMBL/GenBank/DDBJ databases">
        <title>The complete genome sequence of Erythrobacter atlanticus s21-N3.</title>
        <authorList>
            <person name="Wang W."/>
            <person name="Wang L."/>
            <person name="Zhuang L."/>
            <person name="Shao Z."/>
        </authorList>
    </citation>
    <scope>NUCLEOTIDE SEQUENCE [LARGE SCALE GENOMIC DNA]</scope>
    <source>
        <strain evidence="3">s21-N3</strain>
        <plasmid evidence="3">Plasmid</plasmid>
    </source>
</reference>
<evidence type="ECO:0000259" key="1">
    <source>
        <dbReference type="Pfam" id="PF21992"/>
    </source>
</evidence>
<keyword evidence="3" id="KW-1185">Reference proteome</keyword>
<dbReference type="Proteomes" id="UP000059113">
    <property type="component" value="Plasmid"/>
</dbReference>
<sequence>MGWLSMTRMGMGAYDTPKAYLDAQLTYEHPAADETPFRALRVLKSVYSGSAYYAAAERYDEHDETIDITAVVCLVRWNPRAADGYIFAYKDLDETCGPVETACPKSVLELLTPTSHPWALDWRRRCYRLLALKGRRLGDGDLIRFPAPMRFSDGSEHREFRFRRGGQKTVLTLTDGRGRFKISRLLERRFEIVREPKVAKTFFPAA</sequence>
<dbReference type="InterPro" id="IPR053845">
    <property type="entry name" value="DUF6927"/>
</dbReference>
<evidence type="ECO:0000313" key="3">
    <source>
        <dbReference type="Proteomes" id="UP000059113"/>
    </source>
</evidence>
<accession>A0A168M6K0</accession>
<keyword evidence="2" id="KW-0614">Plasmid</keyword>